<gene>
    <name evidence="2" type="ORF">SteCoe_19621</name>
</gene>
<dbReference type="EMBL" id="MPUH01000435">
    <property type="protein sequence ID" value="OMJ80169.1"/>
    <property type="molecule type" value="Genomic_DNA"/>
</dbReference>
<name>A0A1R2BTM1_9CILI</name>
<evidence type="ECO:0000313" key="3">
    <source>
        <dbReference type="Proteomes" id="UP000187209"/>
    </source>
</evidence>
<keyword evidence="3" id="KW-1185">Reference proteome</keyword>
<feature type="transmembrane region" description="Helical" evidence="1">
    <location>
        <begin position="103"/>
        <end position="124"/>
    </location>
</feature>
<accession>A0A1R2BTM1</accession>
<evidence type="ECO:0000256" key="1">
    <source>
        <dbReference type="SAM" id="Phobius"/>
    </source>
</evidence>
<keyword evidence="1" id="KW-0472">Membrane</keyword>
<keyword evidence="1" id="KW-0812">Transmembrane</keyword>
<organism evidence="2 3">
    <name type="scientific">Stentor coeruleus</name>
    <dbReference type="NCBI Taxonomy" id="5963"/>
    <lineage>
        <taxon>Eukaryota</taxon>
        <taxon>Sar</taxon>
        <taxon>Alveolata</taxon>
        <taxon>Ciliophora</taxon>
        <taxon>Postciliodesmatophora</taxon>
        <taxon>Heterotrichea</taxon>
        <taxon>Heterotrichida</taxon>
        <taxon>Stentoridae</taxon>
        <taxon>Stentor</taxon>
    </lineage>
</organism>
<feature type="transmembrane region" description="Helical" evidence="1">
    <location>
        <begin position="130"/>
        <end position="151"/>
    </location>
</feature>
<dbReference type="AlphaFoldDB" id="A0A1R2BTM1"/>
<protein>
    <submittedName>
        <fullName evidence="2">Uncharacterized protein</fullName>
    </submittedName>
</protein>
<reference evidence="2 3" key="1">
    <citation type="submission" date="2016-11" db="EMBL/GenBank/DDBJ databases">
        <title>The macronuclear genome of Stentor coeruleus: a giant cell with tiny introns.</title>
        <authorList>
            <person name="Slabodnick M."/>
            <person name="Ruby J.G."/>
            <person name="Reiff S.B."/>
            <person name="Swart E.C."/>
            <person name="Gosai S."/>
            <person name="Prabakaran S."/>
            <person name="Witkowska E."/>
            <person name="Larue G.E."/>
            <person name="Fisher S."/>
            <person name="Freeman R.M."/>
            <person name="Gunawardena J."/>
            <person name="Chu W."/>
            <person name="Stover N.A."/>
            <person name="Gregory B.D."/>
            <person name="Nowacki M."/>
            <person name="Derisi J."/>
            <person name="Roy S.W."/>
            <person name="Marshall W.F."/>
            <person name="Sood P."/>
        </authorList>
    </citation>
    <scope>NUCLEOTIDE SEQUENCE [LARGE SCALE GENOMIC DNA]</scope>
    <source>
        <strain evidence="2">WM001</strain>
    </source>
</reference>
<keyword evidence="1" id="KW-1133">Transmembrane helix</keyword>
<comment type="caution">
    <text evidence="2">The sequence shown here is derived from an EMBL/GenBank/DDBJ whole genome shotgun (WGS) entry which is preliminary data.</text>
</comment>
<dbReference type="Proteomes" id="UP000187209">
    <property type="component" value="Unassembled WGS sequence"/>
</dbReference>
<sequence>MEEFKDPDESKFFKYFGSPFRSCCYFTSLYSGSLIVIILDIVVGISAAFNIVFIETVNGIGNMLSLAIKVCYYSVAIITIVFAGLGLWSLIRRDFTYFYVYSNFKVLQVIFVVFLINCGIFNYFQENESWVLVFWLIIGVIYCGLGLKVVWSAGLRLQCGQYVLVMNGNETLRLITQSYGNQSSSISLDNTSEIPVSMIKS</sequence>
<feature type="transmembrane region" description="Helical" evidence="1">
    <location>
        <begin position="29"/>
        <end position="54"/>
    </location>
</feature>
<feature type="transmembrane region" description="Helical" evidence="1">
    <location>
        <begin position="66"/>
        <end position="91"/>
    </location>
</feature>
<proteinExistence type="predicted"/>
<evidence type="ECO:0000313" key="2">
    <source>
        <dbReference type="EMBL" id="OMJ80169.1"/>
    </source>
</evidence>